<dbReference type="CDD" id="cd16449">
    <property type="entry name" value="RING-HC"/>
    <property type="match status" value="1"/>
</dbReference>
<dbReference type="InterPro" id="IPR001841">
    <property type="entry name" value="Znf_RING"/>
</dbReference>
<name>A0AAU9K1H2_9CILI</name>
<dbReference type="InterPro" id="IPR006615">
    <property type="entry name" value="Pept_C19_DUSP"/>
</dbReference>
<evidence type="ECO:0000313" key="8">
    <source>
        <dbReference type="Proteomes" id="UP001162131"/>
    </source>
</evidence>
<protein>
    <submittedName>
        <fullName evidence="7">Uncharacterized protein</fullName>
    </submittedName>
</protein>
<evidence type="ECO:0000259" key="5">
    <source>
        <dbReference type="PROSITE" id="PS50089"/>
    </source>
</evidence>
<dbReference type="SMART" id="SM00184">
    <property type="entry name" value="RING"/>
    <property type="match status" value="1"/>
</dbReference>
<keyword evidence="2 4" id="KW-0863">Zinc-finger</keyword>
<gene>
    <name evidence="7" type="ORF">BSTOLATCC_MIC52416</name>
</gene>
<keyword evidence="8" id="KW-1185">Reference proteome</keyword>
<dbReference type="AlphaFoldDB" id="A0AAU9K1H2"/>
<dbReference type="EMBL" id="CAJZBQ010000052">
    <property type="protein sequence ID" value="CAG9331010.1"/>
    <property type="molecule type" value="Genomic_DNA"/>
</dbReference>
<evidence type="ECO:0000256" key="4">
    <source>
        <dbReference type="PROSITE-ProRule" id="PRU00175"/>
    </source>
</evidence>
<keyword evidence="1" id="KW-0479">Metal-binding</keyword>
<dbReference type="InterPro" id="IPR013083">
    <property type="entry name" value="Znf_RING/FYVE/PHD"/>
</dbReference>
<organism evidence="7 8">
    <name type="scientific">Blepharisma stoltei</name>
    <dbReference type="NCBI Taxonomy" id="1481888"/>
    <lineage>
        <taxon>Eukaryota</taxon>
        <taxon>Sar</taxon>
        <taxon>Alveolata</taxon>
        <taxon>Ciliophora</taxon>
        <taxon>Postciliodesmatophora</taxon>
        <taxon>Heterotrichea</taxon>
        <taxon>Heterotrichida</taxon>
        <taxon>Blepharismidae</taxon>
        <taxon>Blepharisma</taxon>
    </lineage>
</organism>
<sequence length="486" mass="55822">MECPVCLNNWSLEATIPKILKCGHSFCQACIHQLCRNSQISCPSCTNPHIFTISKHPNESDLEFNLRCIESLPQNFTLLSLLNSNHTPIVRRTKKLGSNREFRYGMKCQEHGLLIHSYTAKPFSLLCDTCIEEISSYKLLVHPFPQVVEKAREDLKKTKEVLQKKKEKFFGQKFENFTNKSQGLMQQFEEHFQALKINLNQIAVSSKIKLQNFISRNEQENKVTVDLISKSSETIEKLTENLTSLMEKNDGELVKSYKEVLKLVEGSESPLPELSSQFVNTSIHFDPASLRTFEEIIQNSFSFKFKQEQKFTWNCPKCSGKIPDGEILCTNCEFFRPIESYPNIINNPNNATQQEIIEIQKRREVELEMISGLDVQAEDQGIWYIINADWVADWKNFIFNKPTRSSRYVSLNDKLGVLPPGPITNNKLFVNPENPADIKAKLKPVAHYRGVNENVWKLYIKIYGGGPEIVRKKLNIYEETAPSSSV</sequence>
<dbReference type="InterPro" id="IPR027370">
    <property type="entry name" value="Znf-RING_euk"/>
</dbReference>
<feature type="domain" description="DUSP" evidence="6">
    <location>
        <begin position="357"/>
        <end position="475"/>
    </location>
</feature>
<reference evidence="7" key="1">
    <citation type="submission" date="2021-09" db="EMBL/GenBank/DDBJ databases">
        <authorList>
            <consortium name="AG Swart"/>
            <person name="Singh M."/>
            <person name="Singh A."/>
            <person name="Seah K."/>
            <person name="Emmerich C."/>
        </authorList>
    </citation>
    <scope>NUCLEOTIDE SEQUENCE</scope>
    <source>
        <strain evidence="7">ATCC30299</strain>
    </source>
</reference>
<dbReference type="PANTHER" id="PTHR24103">
    <property type="entry name" value="E3 UBIQUITIN-PROTEIN LIGASE TRIM"/>
    <property type="match status" value="1"/>
</dbReference>
<dbReference type="InterPro" id="IPR050143">
    <property type="entry name" value="TRIM/RBCC"/>
</dbReference>
<dbReference type="Pfam" id="PF06337">
    <property type="entry name" value="DUSP"/>
    <property type="match status" value="1"/>
</dbReference>
<dbReference type="Pfam" id="PF13445">
    <property type="entry name" value="zf-RING_UBOX"/>
    <property type="match status" value="1"/>
</dbReference>
<keyword evidence="3" id="KW-0862">Zinc</keyword>
<dbReference type="Gene3D" id="3.30.2230.10">
    <property type="entry name" value="DUSP-like"/>
    <property type="match status" value="1"/>
</dbReference>
<dbReference type="PROSITE" id="PS51283">
    <property type="entry name" value="DUSP"/>
    <property type="match status" value="1"/>
</dbReference>
<evidence type="ECO:0000313" key="7">
    <source>
        <dbReference type="EMBL" id="CAG9331010.1"/>
    </source>
</evidence>
<evidence type="ECO:0000259" key="6">
    <source>
        <dbReference type="PROSITE" id="PS51283"/>
    </source>
</evidence>
<dbReference type="PROSITE" id="PS50089">
    <property type="entry name" value="ZF_RING_2"/>
    <property type="match status" value="1"/>
</dbReference>
<dbReference type="GO" id="GO:0008270">
    <property type="term" value="F:zinc ion binding"/>
    <property type="evidence" value="ECO:0007669"/>
    <property type="project" value="UniProtKB-KW"/>
</dbReference>
<dbReference type="InterPro" id="IPR017907">
    <property type="entry name" value="Znf_RING_CS"/>
</dbReference>
<dbReference type="PROSITE" id="PS00518">
    <property type="entry name" value="ZF_RING_1"/>
    <property type="match status" value="1"/>
</dbReference>
<dbReference type="SUPFAM" id="SSF143791">
    <property type="entry name" value="DUSP-like"/>
    <property type="match status" value="1"/>
</dbReference>
<feature type="domain" description="RING-type" evidence="5">
    <location>
        <begin position="3"/>
        <end position="46"/>
    </location>
</feature>
<dbReference type="Proteomes" id="UP001162131">
    <property type="component" value="Unassembled WGS sequence"/>
</dbReference>
<dbReference type="Gene3D" id="3.30.40.10">
    <property type="entry name" value="Zinc/RING finger domain, C3HC4 (zinc finger)"/>
    <property type="match status" value="1"/>
</dbReference>
<proteinExistence type="predicted"/>
<evidence type="ECO:0000256" key="2">
    <source>
        <dbReference type="ARBA" id="ARBA00022771"/>
    </source>
</evidence>
<evidence type="ECO:0000256" key="3">
    <source>
        <dbReference type="ARBA" id="ARBA00022833"/>
    </source>
</evidence>
<dbReference type="SMART" id="SM00695">
    <property type="entry name" value="DUSP"/>
    <property type="match status" value="1"/>
</dbReference>
<evidence type="ECO:0000256" key="1">
    <source>
        <dbReference type="ARBA" id="ARBA00022723"/>
    </source>
</evidence>
<accession>A0AAU9K1H2</accession>
<dbReference type="SUPFAM" id="SSF57850">
    <property type="entry name" value="RING/U-box"/>
    <property type="match status" value="1"/>
</dbReference>
<comment type="caution">
    <text evidence="7">The sequence shown here is derived from an EMBL/GenBank/DDBJ whole genome shotgun (WGS) entry which is preliminary data.</text>
</comment>
<dbReference type="GO" id="GO:0004843">
    <property type="term" value="F:cysteine-type deubiquitinase activity"/>
    <property type="evidence" value="ECO:0007669"/>
    <property type="project" value="InterPro"/>
</dbReference>
<dbReference type="InterPro" id="IPR035927">
    <property type="entry name" value="DUSP-like_sf"/>
</dbReference>